<dbReference type="EMBL" id="CYKH01001735">
    <property type="protein sequence ID" value="CUG89411.1"/>
    <property type="molecule type" value="Genomic_DNA"/>
</dbReference>
<organism evidence="1 2">
    <name type="scientific">Bodo saltans</name>
    <name type="common">Flagellated protozoan</name>
    <dbReference type="NCBI Taxonomy" id="75058"/>
    <lineage>
        <taxon>Eukaryota</taxon>
        <taxon>Discoba</taxon>
        <taxon>Euglenozoa</taxon>
        <taxon>Kinetoplastea</taxon>
        <taxon>Metakinetoplastina</taxon>
        <taxon>Eubodonida</taxon>
        <taxon>Bodonidae</taxon>
        <taxon>Bodo</taxon>
    </lineage>
</organism>
<evidence type="ECO:0000313" key="2">
    <source>
        <dbReference type="Proteomes" id="UP000051952"/>
    </source>
</evidence>
<reference evidence="2" key="1">
    <citation type="submission" date="2015-09" db="EMBL/GenBank/DDBJ databases">
        <authorList>
            <consortium name="Pathogen Informatics"/>
        </authorList>
    </citation>
    <scope>NUCLEOTIDE SEQUENCE [LARGE SCALE GENOMIC DNA]</scope>
    <source>
        <strain evidence="2">Lake Konstanz</strain>
    </source>
</reference>
<gene>
    <name evidence="1" type="ORF">BSAL_20915</name>
</gene>
<dbReference type="VEuPathDB" id="TriTrypDB:BSAL_20915"/>
<sequence length="138" mass="14448">MTSLPTTAVAVSASNCSAFDSFADCSPHLHCAWCGSTNNASIERGTCYYRDSNETCCALDPVVSDCFPVSVTFCAPGGTQCFGASLFPYLPACLTPMCCYPNLDYYGCMDVCCRVIGGVCDIDTLSCVANTTNTTGGS</sequence>
<protein>
    <submittedName>
        <fullName evidence="1">Uncharacterized protein</fullName>
    </submittedName>
</protein>
<dbReference type="Proteomes" id="UP000051952">
    <property type="component" value="Unassembled WGS sequence"/>
</dbReference>
<proteinExistence type="predicted"/>
<dbReference type="AlphaFoldDB" id="A0A0S4JGU7"/>
<keyword evidence="2" id="KW-1185">Reference proteome</keyword>
<name>A0A0S4JGU7_BODSA</name>
<evidence type="ECO:0000313" key="1">
    <source>
        <dbReference type="EMBL" id="CUG89411.1"/>
    </source>
</evidence>
<accession>A0A0S4JGU7</accession>